<evidence type="ECO:0000313" key="2">
    <source>
        <dbReference type="Proteomes" id="UP000663859"/>
    </source>
</evidence>
<keyword evidence="2" id="KW-1185">Reference proteome</keyword>
<organism evidence="1 2">
    <name type="scientific">Candidatus Methylacidithermus pantelleriae</name>
    <dbReference type="NCBI Taxonomy" id="2744239"/>
    <lineage>
        <taxon>Bacteria</taxon>
        <taxon>Pseudomonadati</taxon>
        <taxon>Verrucomicrobiota</taxon>
        <taxon>Methylacidiphilae</taxon>
        <taxon>Methylacidiphilales</taxon>
        <taxon>Methylacidiphilaceae</taxon>
        <taxon>Candidatus Methylacidithermus</taxon>
    </lineage>
</organism>
<evidence type="ECO:0000313" key="1">
    <source>
        <dbReference type="EMBL" id="CAF0692575.1"/>
    </source>
</evidence>
<accession>A0A8J2BR66</accession>
<sequence length="75" mass="8520">MWAGVSLNEGTRSFLPRFGLTARKFHALRAVLEGKIASMGERQPRLIAEATERDPEKRKTSSCVIEMMNREKTAR</sequence>
<dbReference type="Proteomes" id="UP000663859">
    <property type="component" value="Unassembled WGS sequence"/>
</dbReference>
<dbReference type="EMBL" id="CAJNOB010000004">
    <property type="protein sequence ID" value="CAF0692575.1"/>
    <property type="molecule type" value="Genomic_DNA"/>
</dbReference>
<gene>
    <name evidence="1" type="ORF">MPNT_120063</name>
</gene>
<reference evidence="1" key="1">
    <citation type="submission" date="2021-02" db="EMBL/GenBank/DDBJ databases">
        <authorList>
            <person name="Cremers G."/>
            <person name="Picone N."/>
        </authorList>
    </citation>
    <scope>NUCLEOTIDE SEQUENCE</scope>
    <source>
        <strain evidence="1">PQ17</strain>
    </source>
</reference>
<proteinExistence type="predicted"/>
<protein>
    <submittedName>
        <fullName evidence="1">Uncharacterized protein</fullName>
    </submittedName>
</protein>
<dbReference type="AlphaFoldDB" id="A0A8J2BR66"/>
<name>A0A8J2BR66_9BACT</name>
<comment type="caution">
    <text evidence="1">The sequence shown here is derived from an EMBL/GenBank/DDBJ whole genome shotgun (WGS) entry which is preliminary data.</text>
</comment>